<dbReference type="PANTHER" id="PTHR32305:SF15">
    <property type="entry name" value="PROTEIN RHSA-RELATED"/>
    <property type="match status" value="1"/>
</dbReference>
<dbReference type="InterPro" id="IPR006533">
    <property type="entry name" value="T6SS_Vgr_RhsGE"/>
</dbReference>
<dbReference type="Gene3D" id="4.10.220.110">
    <property type="match status" value="1"/>
</dbReference>
<evidence type="ECO:0000259" key="5">
    <source>
        <dbReference type="Pfam" id="PF22178"/>
    </source>
</evidence>
<dbReference type="Gene3D" id="2.30.110.50">
    <property type="match status" value="1"/>
</dbReference>
<dbReference type="InterPro" id="IPR006531">
    <property type="entry name" value="Gp5/Vgr_OB"/>
</dbReference>
<dbReference type="RefSeq" id="WP_235867183.1">
    <property type="nucleotide sequence ID" value="NZ_PPCN01000009.1"/>
</dbReference>
<sequence length="609" mass="68288">MAQGQLKQANRMAELTSVYGKDELSVITIECDEGMSEDFEIRLEVLSQQEDLDFDKAIATHMTVKVVTNNGDTRYFDGLLTDAKWLGHRDAYYVYRLTLRPWFWLLTKNANCRIFKDKTAPDIISEVLGRHDFADFQDKLTESYDTIHYCVQYRESDYDFCCRLMEEFGISYFFEHLDGKHKMILADAKSSFSPIVGDSTIPFIALGGDSQRDEEHIYHWIPSRKFRTGKFAVNDYDFEKPSASLEAEREAGSKYRAGSLESYDYPGRYTEKDKGTKYSNIRLEAEQAADKRIQTAGEVPRFYAGGLFTLKDHPHGPQNREYLVIRASHQIISEQYRSGGSGGAQGEAYTGTYDVLASDTPFKTPATTRKPRIPGPQTAKVVGQGEIDVDEYGQIMVEFHWDRDKTQSRRVRVAQVWSGKNWGGIYIPRVGQEVIVQFLEGDPDKPIVIGTVYNAENMPPYDLPGEKNKAGIKSDSTQGGGGYNEFVLDDSKGQELIGVHAEKDMETVVEHDDSLHVKNCRDTKIGVNRTENVGNNTTEKIGKDWKVTAGTKIEFICGASKIVMTPASIKIESPMIDVKASGKLTAKGTFTDVNASAILTLKGGLVLIN</sequence>
<proteinExistence type="inferred from homology"/>
<dbReference type="AlphaFoldDB" id="A0A2S3UNV4"/>
<dbReference type="SUPFAM" id="SSF69255">
    <property type="entry name" value="gp5 N-terminal domain-like"/>
    <property type="match status" value="1"/>
</dbReference>
<comment type="caution">
    <text evidence="6">The sequence shown here is derived from an EMBL/GenBank/DDBJ whole genome shotgun (WGS) entry which is preliminary data.</text>
</comment>
<dbReference type="PANTHER" id="PTHR32305">
    <property type="match status" value="1"/>
</dbReference>
<evidence type="ECO:0000256" key="1">
    <source>
        <dbReference type="ARBA" id="ARBA00004613"/>
    </source>
</evidence>
<dbReference type="NCBIfam" id="TIGR01646">
    <property type="entry name" value="vgr_GE"/>
    <property type="match status" value="1"/>
</dbReference>
<evidence type="ECO:0000259" key="4">
    <source>
        <dbReference type="Pfam" id="PF04717"/>
    </source>
</evidence>
<dbReference type="NCBIfam" id="TIGR03361">
    <property type="entry name" value="VI_Rhs_Vgr"/>
    <property type="match status" value="1"/>
</dbReference>
<feature type="domain" description="Gp5/Type VI secretion system Vgr protein OB-fold" evidence="4">
    <location>
        <begin position="388"/>
        <end position="453"/>
    </location>
</feature>
<dbReference type="InterPro" id="IPR054030">
    <property type="entry name" value="Gp5_Vgr_C"/>
</dbReference>
<keyword evidence="7" id="KW-1185">Reference proteome</keyword>
<dbReference type="Gene3D" id="3.55.50.10">
    <property type="entry name" value="Baseplate protein-like domains"/>
    <property type="match status" value="1"/>
</dbReference>
<gene>
    <name evidence="6" type="ORF">CLV41_10930</name>
</gene>
<evidence type="ECO:0000313" key="7">
    <source>
        <dbReference type="Proteomes" id="UP000236959"/>
    </source>
</evidence>
<dbReference type="Pfam" id="PF04717">
    <property type="entry name" value="Phage_base_V"/>
    <property type="match status" value="1"/>
</dbReference>
<keyword evidence="3" id="KW-0964">Secreted</keyword>
<feature type="domain" description="Gp5/Type VI secretion system Vgr C-terminal trimerisation" evidence="5">
    <location>
        <begin position="471"/>
        <end position="552"/>
    </location>
</feature>
<comment type="subcellular location">
    <subcellularLocation>
        <location evidence="1">Secreted</location>
    </subcellularLocation>
</comment>
<dbReference type="InterPro" id="IPR050708">
    <property type="entry name" value="T6SS_VgrG/RHS"/>
</dbReference>
<comment type="similarity">
    <text evidence="2">Belongs to the VgrG protein family.</text>
</comment>
<name>A0A2S3UNV4_9HYPH</name>
<dbReference type="Pfam" id="PF05954">
    <property type="entry name" value="Phage_GPD"/>
    <property type="match status" value="1"/>
</dbReference>
<dbReference type="SUPFAM" id="SSF69279">
    <property type="entry name" value="Phage tail proteins"/>
    <property type="match status" value="2"/>
</dbReference>
<dbReference type="Pfam" id="PF22178">
    <property type="entry name" value="Gp5_trimer_C"/>
    <property type="match status" value="1"/>
</dbReference>
<accession>A0A2S3UNV4</accession>
<reference evidence="6 7" key="1">
    <citation type="submission" date="2018-01" db="EMBL/GenBank/DDBJ databases">
        <title>Genomic Encyclopedia of Archaeal and Bacterial Type Strains, Phase II (KMG-II): from individual species to whole genera.</title>
        <authorList>
            <person name="Goeker M."/>
        </authorList>
    </citation>
    <scope>NUCLEOTIDE SEQUENCE [LARGE SCALE GENOMIC DNA]</scope>
    <source>
        <strain evidence="6 7">DSM 17023</strain>
    </source>
</reference>
<evidence type="ECO:0000256" key="3">
    <source>
        <dbReference type="ARBA" id="ARBA00022525"/>
    </source>
</evidence>
<dbReference type="InterPro" id="IPR017847">
    <property type="entry name" value="T6SS_RhsGE_Vgr_subset"/>
</dbReference>
<evidence type="ECO:0000313" key="6">
    <source>
        <dbReference type="EMBL" id="POF29260.1"/>
    </source>
</evidence>
<dbReference type="SUPFAM" id="SSF69349">
    <property type="entry name" value="Phage fibre proteins"/>
    <property type="match status" value="1"/>
</dbReference>
<organism evidence="6 7">
    <name type="scientific">Roseibium marinum</name>
    <dbReference type="NCBI Taxonomy" id="281252"/>
    <lineage>
        <taxon>Bacteria</taxon>
        <taxon>Pseudomonadati</taxon>
        <taxon>Pseudomonadota</taxon>
        <taxon>Alphaproteobacteria</taxon>
        <taxon>Hyphomicrobiales</taxon>
        <taxon>Stappiaceae</taxon>
        <taxon>Roseibium</taxon>
    </lineage>
</organism>
<protein>
    <submittedName>
        <fullName evidence="6">Type VI secretion system secreted protein VgrG</fullName>
    </submittedName>
</protein>
<dbReference type="EMBL" id="PPCN01000009">
    <property type="protein sequence ID" value="POF29260.1"/>
    <property type="molecule type" value="Genomic_DNA"/>
</dbReference>
<dbReference type="Proteomes" id="UP000236959">
    <property type="component" value="Unassembled WGS sequence"/>
</dbReference>
<dbReference type="InterPro" id="IPR037026">
    <property type="entry name" value="Vgr_OB-fold_dom_sf"/>
</dbReference>
<dbReference type="GO" id="GO:0005576">
    <property type="term" value="C:extracellular region"/>
    <property type="evidence" value="ECO:0007669"/>
    <property type="project" value="UniProtKB-SubCell"/>
</dbReference>
<evidence type="ECO:0000256" key="2">
    <source>
        <dbReference type="ARBA" id="ARBA00005558"/>
    </source>
</evidence>
<dbReference type="Gene3D" id="2.40.50.230">
    <property type="entry name" value="Gp5 N-terminal domain"/>
    <property type="match status" value="1"/>
</dbReference>